<evidence type="ECO:0000256" key="4">
    <source>
        <dbReference type="ARBA" id="ARBA00022833"/>
    </source>
</evidence>
<comment type="caution">
    <text evidence="6">The sequence shown here is derived from an EMBL/GenBank/DDBJ whole genome shotgun (WGS) entry which is preliminary data.</text>
</comment>
<comment type="similarity">
    <text evidence="5">Belongs to the creatininase superfamily.</text>
</comment>
<dbReference type="RefSeq" id="WP_140881735.1">
    <property type="nucleotide sequence ID" value="NZ_RCZP01000003.1"/>
</dbReference>
<evidence type="ECO:0000313" key="7">
    <source>
        <dbReference type="Proteomes" id="UP000317078"/>
    </source>
</evidence>
<proteinExistence type="inferred from homology"/>
<dbReference type="Gene3D" id="3.40.50.10310">
    <property type="entry name" value="Creatininase"/>
    <property type="match status" value="1"/>
</dbReference>
<evidence type="ECO:0000256" key="1">
    <source>
        <dbReference type="ARBA" id="ARBA00001947"/>
    </source>
</evidence>
<dbReference type="InterPro" id="IPR003785">
    <property type="entry name" value="Creatininase/forma_Hydrolase"/>
</dbReference>
<dbReference type="Pfam" id="PF02633">
    <property type="entry name" value="Creatininase"/>
    <property type="match status" value="1"/>
</dbReference>
<keyword evidence="4" id="KW-0862">Zinc</keyword>
<dbReference type="EMBL" id="RCZP01000003">
    <property type="protein sequence ID" value="TPG59640.1"/>
    <property type="molecule type" value="Genomic_DNA"/>
</dbReference>
<evidence type="ECO:0000256" key="3">
    <source>
        <dbReference type="ARBA" id="ARBA00022801"/>
    </source>
</evidence>
<name>A0A502GED6_9PROT</name>
<reference evidence="6 7" key="1">
    <citation type="journal article" date="2019" name="Environ. Microbiol.">
        <title>Species interactions and distinct microbial communities in high Arctic permafrost affected cryosols are associated with the CH4 and CO2 gas fluxes.</title>
        <authorList>
            <person name="Altshuler I."/>
            <person name="Hamel J."/>
            <person name="Turney S."/>
            <person name="Magnuson E."/>
            <person name="Levesque R."/>
            <person name="Greer C."/>
            <person name="Whyte L.G."/>
        </authorList>
    </citation>
    <scope>NUCLEOTIDE SEQUENCE [LARGE SCALE GENOMIC DNA]</scope>
    <source>
        <strain evidence="6 7">S9.3B</strain>
    </source>
</reference>
<dbReference type="OrthoDB" id="9801445at2"/>
<keyword evidence="2" id="KW-0479">Metal-binding</keyword>
<evidence type="ECO:0000313" key="6">
    <source>
        <dbReference type="EMBL" id="TPG59640.1"/>
    </source>
</evidence>
<keyword evidence="3" id="KW-0378">Hydrolase</keyword>
<dbReference type="GO" id="GO:0046872">
    <property type="term" value="F:metal ion binding"/>
    <property type="evidence" value="ECO:0007669"/>
    <property type="project" value="UniProtKB-KW"/>
</dbReference>
<gene>
    <name evidence="6" type="ORF">EAH89_05215</name>
</gene>
<protein>
    <submittedName>
        <fullName evidence="6">Creatininase family protein</fullName>
    </submittedName>
</protein>
<dbReference type="GO" id="GO:0016811">
    <property type="term" value="F:hydrolase activity, acting on carbon-nitrogen (but not peptide) bonds, in linear amides"/>
    <property type="evidence" value="ECO:0007669"/>
    <property type="project" value="TreeGrafter"/>
</dbReference>
<dbReference type="PANTHER" id="PTHR35005">
    <property type="entry name" value="3-DEHYDRO-SCYLLO-INOSOSE HYDROLASE"/>
    <property type="match status" value="1"/>
</dbReference>
<keyword evidence="7" id="KW-1185">Reference proteome</keyword>
<dbReference type="SUPFAM" id="SSF102215">
    <property type="entry name" value="Creatininase"/>
    <property type="match status" value="1"/>
</dbReference>
<dbReference type="PANTHER" id="PTHR35005:SF1">
    <property type="entry name" value="2-AMINO-5-FORMYLAMINO-6-RIBOSYLAMINOPYRIMIDIN-4(3H)-ONE 5'-MONOPHOSPHATE DEFORMYLASE"/>
    <property type="match status" value="1"/>
</dbReference>
<accession>A0A502GED6</accession>
<organism evidence="6 7">
    <name type="scientific">Muricoccus nepalensis</name>
    <dbReference type="NCBI Taxonomy" id="1854500"/>
    <lineage>
        <taxon>Bacteria</taxon>
        <taxon>Pseudomonadati</taxon>
        <taxon>Pseudomonadota</taxon>
        <taxon>Alphaproteobacteria</taxon>
        <taxon>Acetobacterales</taxon>
        <taxon>Roseomonadaceae</taxon>
        <taxon>Muricoccus</taxon>
    </lineage>
</organism>
<dbReference type="Proteomes" id="UP000317078">
    <property type="component" value="Unassembled WGS sequence"/>
</dbReference>
<evidence type="ECO:0000256" key="2">
    <source>
        <dbReference type="ARBA" id="ARBA00022723"/>
    </source>
</evidence>
<comment type="cofactor">
    <cofactor evidence="1">
        <name>Zn(2+)</name>
        <dbReference type="ChEBI" id="CHEBI:29105"/>
    </cofactor>
</comment>
<evidence type="ECO:0000256" key="5">
    <source>
        <dbReference type="ARBA" id="ARBA00024029"/>
    </source>
</evidence>
<sequence length="282" mass="29797">MPRTASVWMHEMSWNEVDEHLRRDDVALVPIGATEQHGHFAPMLLDTGWAIVVAEETARRSGCLVTPPLHFGWSSGHMAYPGAIGLRAETLTAVATDIAHSLLHSGFKRVVFVNGNRVANLPPLEIAAVKLRVATGAAVAVADCGLLAREAVAALCEGAPGTIGHAGETEISMVMAYWPQFTDLAKAPGGFVPAPVPDLASPPRRGHGSLDRRLDGDSVFLPHTPEEFRARTEARQGVDGDDSLASAEKGRAMVAAIAGRLAGFVEELRGMPVTVRGTGPVA</sequence>
<dbReference type="GO" id="GO:0009231">
    <property type="term" value="P:riboflavin biosynthetic process"/>
    <property type="evidence" value="ECO:0007669"/>
    <property type="project" value="TreeGrafter"/>
</dbReference>
<dbReference type="InterPro" id="IPR024087">
    <property type="entry name" value="Creatininase-like_sf"/>
</dbReference>
<dbReference type="AlphaFoldDB" id="A0A502GED6"/>